<gene>
    <name evidence="1" type="ORF">Nepgr_016435</name>
</gene>
<dbReference type="AlphaFoldDB" id="A0AAD3XS33"/>
<comment type="caution">
    <text evidence="1">The sequence shown here is derived from an EMBL/GenBank/DDBJ whole genome shotgun (WGS) entry which is preliminary data.</text>
</comment>
<sequence>MDCYGYSETVYNLLLVQYVMLNQNDAGWMQIFNAAILHSEIGGFSSCSLVDMVEADDQPLMWICYVIP</sequence>
<name>A0AAD3XS33_NEPGR</name>
<reference evidence="1" key="1">
    <citation type="submission" date="2023-05" db="EMBL/GenBank/DDBJ databases">
        <title>Nepenthes gracilis genome sequencing.</title>
        <authorList>
            <person name="Fukushima K."/>
        </authorList>
    </citation>
    <scope>NUCLEOTIDE SEQUENCE</scope>
    <source>
        <strain evidence="1">SING2019-196</strain>
    </source>
</reference>
<protein>
    <submittedName>
        <fullName evidence="1">Uncharacterized protein</fullName>
    </submittedName>
</protein>
<accession>A0AAD3XS33</accession>
<dbReference type="EMBL" id="BSYO01000014">
    <property type="protein sequence ID" value="GMH14594.1"/>
    <property type="molecule type" value="Genomic_DNA"/>
</dbReference>
<proteinExistence type="predicted"/>
<evidence type="ECO:0000313" key="1">
    <source>
        <dbReference type="EMBL" id="GMH14594.1"/>
    </source>
</evidence>
<keyword evidence="2" id="KW-1185">Reference proteome</keyword>
<evidence type="ECO:0000313" key="2">
    <source>
        <dbReference type="Proteomes" id="UP001279734"/>
    </source>
</evidence>
<organism evidence="1 2">
    <name type="scientific">Nepenthes gracilis</name>
    <name type="common">Slender pitcher plant</name>
    <dbReference type="NCBI Taxonomy" id="150966"/>
    <lineage>
        <taxon>Eukaryota</taxon>
        <taxon>Viridiplantae</taxon>
        <taxon>Streptophyta</taxon>
        <taxon>Embryophyta</taxon>
        <taxon>Tracheophyta</taxon>
        <taxon>Spermatophyta</taxon>
        <taxon>Magnoliopsida</taxon>
        <taxon>eudicotyledons</taxon>
        <taxon>Gunneridae</taxon>
        <taxon>Pentapetalae</taxon>
        <taxon>Caryophyllales</taxon>
        <taxon>Nepenthaceae</taxon>
        <taxon>Nepenthes</taxon>
    </lineage>
</organism>
<dbReference type="Proteomes" id="UP001279734">
    <property type="component" value="Unassembled WGS sequence"/>
</dbReference>